<evidence type="ECO:0000259" key="7">
    <source>
        <dbReference type="PROSITE" id="PS50968"/>
    </source>
</evidence>
<evidence type="ECO:0000256" key="4">
    <source>
        <dbReference type="ARBA" id="ARBA00022840"/>
    </source>
</evidence>
<dbReference type="Pfam" id="PF02786">
    <property type="entry name" value="CPSase_L_D2"/>
    <property type="match status" value="1"/>
</dbReference>
<dbReference type="Pfam" id="PF02785">
    <property type="entry name" value="Biotin_carb_C"/>
    <property type="match status" value="1"/>
</dbReference>
<evidence type="ECO:0000256" key="6">
    <source>
        <dbReference type="PROSITE-ProRule" id="PRU00409"/>
    </source>
</evidence>
<dbReference type="Gene3D" id="2.40.50.100">
    <property type="match status" value="1"/>
</dbReference>
<keyword evidence="11" id="KW-1185">Reference proteome</keyword>
<dbReference type="RefSeq" id="WP_301414836.1">
    <property type="nucleotide sequence ID" value="NZ_CP098023.1"/>
</dbReference>
<dbReference type="PANTHER" id="PTHR18866:SF33">
    <property type="entry name" value="METHYLCROTONOYL-COA CARBOXYLASE SUBUNIT ALPHA, MITOCHONDRIAL-RELATED"/>
    <property type="match status" value="1"/>
</dbReference>
<gene>
    <name evidence="10" type="ORF">M8T91_14265</name>
</gene>
<dbReference type="PROSITE" id="PS00866">
    <property type="entry name" value="CPSASE_1"/>
    <property type="match status" value="1"/>
</dbReference>
<dbReference type="SUPFAM" id="SSF52440">
    <property type="entry name" value="PreATP-grasp domain"/>
    <property type="match status" value="1"/>
</dbReference>
<dbReference type="Pfam" id="PF00289">
    <property type="entry name" value="Biotin_carb_N"/>
    <property type="match status" value="1"/>
</dbReference>
<dbReference type="SMART" id="SM00878">
    <property type="entry name" value="Biotin_carb_C"/>
    <property type="match status" value="1"/>
</dbReference>
<dbReference type="InterPro" id="IPR005482">
    <property type="entry name" value="Biotin_COase_C"/>
</dbReference>
<proteinExistence type="predicted"/>
<evidence type="ECO:0000313" key="10">
    <source>
        <dbReference type="EMBL" id="WKD49050.1"/>
    </source>
</evidence>
<dbReference type="Pfam" id="PF00364">
    <property type="entry name" value="Biotin_lipoyl"/>
    <property type="match status" value="1"/>
</dbReference>
<evidence type="ECO:0000259" key="9">
    <source>
        <dbReference type="PROSITE" id="PS50979"/>
    </source>
</evidence>
<sequence>MRKISKLLIANRGEIALRIMRTAKEMGIQTVAVYSDADVKAPHVRFADDVVYIGLSAADSSYLNPEKIIEAAKISGSDSIHPGYGFLSENAEFARLVQEEDLIFVGPDHHAINIMGDKAISKRAMIDAGIPCLPGYQGSDQSDEILIAEAKKIGFPLMVKAAAGGGGIGMRRIDCLSELSNSIHMARLEAKKTFGFDTLILERAINRPRHVEIQILADSFGHIVHFAERDCSVQRRHQKVIEEAPCPVMIPELRAKMGNSAIGVAKAVNYIGAGTVEFLLDKEGTFYFLEMNTRLQVEHPVTEMITGHDLVALQLKIAQGESLDLKQSDIKLQGHAIEVRLYAEDPDDDFLPCAGPVTKWIEPSFSGIRVDSGIESGSVVTPFYDPMLAKIIAHGSCREEARRKLIKALDNTALFGIKTNRDFLIAALKNEQFINRKSTTGFIAENFAKTPIQNKNIDENIYTNCAIAAVIQHISAMRHYQSVASNMSSELLDWSSVAVLQSLRCYEINGRQLIISISSPDKAGGSYRVSLLEHEINITVLEITTDRAKLIVNGRTVSAIFCIEDEKLIHIAISGATIFKLTNIIAGVENINIDATASIIRAPMHGVIIGIEVTEGDEVKKGQRLVVLEAMKMQHSILAPIDGSVQTLNVKADEQIATDDILLEIEN</sequence>
<feature type="domain" description="Biotin carboxylation" evidence="9">
    <location>
        <begin position="3"/>
        <end position="448"/>
    </location>
</feature>
<dbReference type="PROSITE" id="PS50968">
    <property type="entry name" value="BIOTINYL_LIPOYL"/>
    <property type="match status" value="1"/>
</dbReference>
<evidence type="ECO:0000256" key="1">
    <source>
        <dbReference type="ARBA" id="ARBA00001953"/>
    </source>
</evidence>
<evidence type="ECO:0000256" key="5">
    <source>
        <dbReference type="ARBA" id="ARBA00023267"/>
    </source>
</evidence>
<dbReference type="SUPFAM" id="SSF51230">
    <property type="entry name" value="Single hybrid motif"/>
    <property type="match status" value="1"/>
</dbReference>
<dbReference type="InterPro" id="IPR050856">
    <property type="entry name" value="Biotin_carboxylase_complex"/>
</dbReference>
<dbReference type="PROSITE" id="PS00867">
    <property type="entry name" value="CPSASE_2"/>
    <property type="match status" value="1"/>
</dbReference>
<dbReference type="InterPro" id="IPR000089">
    <property type="entry name" value="Biotin_lipoyl"/>
</dbReference>
<keyword evidence="4 6" id="KW-0067">ATP-binding</keyword>
<reference evidence="10 11" key="1">
    <citation type="submission" date="2022-05" db="EMBL/GenBank/DDBJ databases">
        <title>Microbulbifer sp. nov., isolated from sponge.</title>
        <authorList>
            <person name="Gao L."/>
        </authorList>
    </citation>
    <scope>NUCLEOTIDE SEQUENCE [LARGE SCALE GENOMIC DNA]</scope>
    <source>
        <strain evidence="10 11">MI-G</strain>
    </source>
</reference>
<dbReference type="InterPro" id="IPR016185">
    <property type="entry name" value="PreATP-grasp_dom_sf"/>
</dbReference>
<keyword evidence="5" id="KW-0092">Biotin</keyword>
<name>A0ABY9E7Q7_9GAMM</name>
<dbReference type="PANTHER" id="PTHR18866">
    <property type="entry name" value="CARBOXYLASE:PYRUVATE/ACETYL-COA/PROPIONYL-COA CARBOXYLASE"/>
    <property type="match status" value="1"/>
</dbReference>
<dbReference type="PROSITE" id="PS00188">
    <property type="entry name" value="BIOTIN"/>
    <property type="match status" value="1"/>
</dbReference>
<dbReference type="InterPro" id="IPR005479">
    <property type="entry name" value="CPAse_ATP-bd"/>
</dbReference>
<protein>
    <submittedName>
        <fullName evidence="10">3-methylcrotonyl-CoA carboxylase</fullName>
    </submittedName>
</protein>
<dbReference type="InterPro" id="IPR011054">
    <property type="entry name" value="Rudment_hybrid_motif"/>
</dbReference>
<dbReference type="EMBL" id="CP098023">
    <property type="protein sequence ID" value="WKD49050.1"/>
    <property type="molecule type" value="Genomic_DNA"/>
</dbReference>
<feature type="domain" description="ATP-grasp" evidence="8">
    <location>
        <begin position="122"/>
        <end position="319"/>
    </location>
</feature>
<dbReference type="InterPro" id="IPR011764">
    <property type="entry name" value="Biotin_carboxylation_dom"/>
</dbReference>
<dbReference type="SUPFAM" id="SSF51246">
    <property type="entry name" value="Rudiment single hybrid motif"/>
    <property type="match status" value="1"/>
</dbReference>
<evidence type="ECO:0000313" key="11">
    <source>
        <dbReference type="Proteomes" id="UP001321520"/>
    </source>
</evidence>
<evidence type="ECO:0000256" key="3">
    <source>
        <dbReference type="ARBA" id="ARBA00022741"/>
    </source>
</evidence>
<keyword evidence="2" id="KW-0436">Ligase</keyword>
<accession>A0ABY9E7Q7</accession>
<keyword evidence="3 6" id="KW-0547">Nucleotide-binding</keyword>
<dbReference type="PROSITE" id="PS50975">
    <property type="entry name" value="ATP_GRASP"/>
    <property type="match status" value="1"/>
</dbReference>
<dbReference type="InterPro" id="IPR005481">
    <property type="entry name" value="BC-like_N"/>
</dbReference>
<dbReference type="InterPro" id="IPR011053">
    <property type="entry name" value="Single_hybrid_motif"/>
</dbReference>
<dbReference type="CDD" id="cd06850">
    <property type="entry name" value="biotinyl_domain"/>
    <property type="match status" value="1"/>
</dbReference>
<dbReference type="Proteomes" id="UP001321520">
    <property type="component" value="Chromosome"/>
</dbReference>
<dbReference type="InterPro" id="IPR011761">
    <property type="entry name" value="ATP-grasp"/>
</dbReference>
<comment type="cofactor">
    <cofactor evidence="1">
        <name>biotin</name>
        <dbReference type="ChEBI" id="CHEBI:57586"/>
    </cofactor>
</comment>
<evidence type="ECO:0000259" key="8">
    <source>
        <dbReference type="PROSITE" id="PS50975"/>
    </source>
</evidence>
<dbReference type="SUPFAM" id="SSF56059">
    <property type="entry name" value="Glutathione synthetase ATP-binding domain-like"/>
    <property type="match status" value="1"/>
</dbReference>
<dbReference type="PROSITE" id="PS50979">
    <property type="entry name" value="BC"/>
    <property type="match status" value="1"/>
</dbReference>
<organism evidence="10 11">
    <name type="scientific">Microbulbifer spongiae</name>
    <dbReference type="NCBI Taxonomy" id="2944933"/>
    <lineage>
        <taxon>Bacteria</taxon>
        <taxon>Pseudomonadati</taxon>
        <taxon>Pseudomonadota</taxon>
        <taxon>Gammaproteobacteria</taxon>
        <taxon>Cellvibrionales</taxon>
        <taxon>Microbulbiferaceae</taxon>
        <taxon>Microbulbifer</taxon>
    </lineage>
</organism>
<evidence type="ECO:0000256" key="2">
    <source>
        <dbReference type="ARBA" id="ARBA00022598"/>
    </source>
</evidence>
<feature type="domain" description="Lipoyl-binding" evidence="7">
    <location>
        <begin position="590"/>
        <end position="666"/>
    </location>
</feature>
<dbReference type="InterPro" id="IPR001882">
    <property type="entry name" value="Biotin_BS"/>
</dbReference>
<dbReference type="Gene3D" id="3.30.470.20">
    <property type="entry name" value="ATP-grasp fold, B domain"/>
    <property type="match status" value="1"/>
</dbReference>